<reference evidence="1 2" key="1">
    <citation type="journal article" date="2019" name="Commun. Biol.">
        <title>The bagworm genome reveals a unique fibroin gene that provides high tensile strength.</title>
        <authorList>
            <person name="Kono N."/>
            <person name="Nakamura H."/>
            <person name="Ohtoshi R."/>
            <person name="Tomita M."/>
            <person name="Numata K."/>
            <person name="Arakawa K."/>
        </authorList>
    </citation>
    <scope>NUCLEOTIDE SEQUENCE [LARGE SCALE GENOMIC DNA]</scope>
</reference>
<accession>A0A4C1WGP6</accession>
<dbReference type="AlphaFoldDB" id="A0A4C1WGP6"/>
<name>A0A4C1WGP6_EUMVA</name>
<gene>
    <name evidence="1" type="ORF">EVAR_45624_1</name>
</gene>
<keyword evidence="2" id="KW-1185">Reference proteome</keyword>
<protein>
    <submittedName>
        <fullName evidence="1">Uncharacterized protein</fullName>
    </submittedName>
</protein>
<organism evidence="1 2">
    <name type="scientific">Eumeta variegata</name>
    <name type="common">Bagworm moth</name>
    <name type="synonym">Eumeta japonica</name>
    <dbReference type="NCBI Taxonomy" id="151549"/>
    <lineage>
        <taxon>Eukaryota</taxon>
        <taxon>Metazoa</taxon>
        <taxon>Ecdysozoa</taxon>
        <taxon>Arthropoda</taxon>
        <taxon>Hexapoda</taxon>
        <taxon>Insecta</taxon>
        <taxon>Pterygota</taxon>
        <taxon>Neoptera</taxon>
        <taxon>Endopterygota</taxon>
        <taxon>Lepidoptera</taxon>
        <taxon>Glossata</taxon>
        <taxon>Ditrysia</taxon>
        <taxon>Tineoidea</taxon>
        <taxon>Psychidae</taxon>
        <taxon>Oiketicinae</taxon>
        <taxon>Eumeta</taxon>
    </lineage>
</organism>
<dbReference type="Proteomes" id="UP000299102">
    <property type="component" value="Unassembled WGS sequence"/>
</dbReference>
<evidence type="ECO:0000313" key="1">
    <source>
        <dbReference type="EMBL" id="GBP49559.1"/>
    </source>
</evidence>
<sequence length="89" mass="10004">MTVDEAMGDWSRRSWCLEVSMVATATQPHPCTCKAGRSKQFKTCRVLEGSFERRTKTEALAKRPFAADEWRRAAIANLKRTRLGALATS</sequence>
<dbReference type="EMBL" id="BGZK01000547">
    <property type="protein sequence ID" value="GBP49559.1"/>
    <property type="molecule type" value="Genomic_DNA"/>
</dbReference>
<proteinExistence type="predicted"/>
<comment type="caution">
    <text evidence="1">The sequence shown here is derived from an EMBL/GenBank/DDBJ whole genome shotgun (WGS) entry which is preliminary data.</text>
</comment>
<evidence type="ECO:0000313" key="2">
    <source>
        <dbReference type="Proteomes" id="UP000299102"/>
    </source>
</evidence>